<organism evidence="2 3">
    <name type="scientific">Bradyrhizobium yuanmingense</name>
    <dbReference type="NCBI Taxonomy" id="108015"/>
    <lineage>
        <taxon>Bacteria</taxon>
        <taxon>Pseudomonadati</taxon>
        <taxon>Pseudomonadota</taxon>
        <taxon>Alphaproteobacteria</taxon>
        <taxon>Hyphomicrobiales</taxon>
        <taxon>Nitrobacteraceae</taxon>
        <taxon>Bradyrhizobium</taxon>
    </lineage>
</organism>
<dbReference type="SUPFAM" id="SSF53474">
    <property type="entry name" value="alpha/beta-Hydrolases"/>
    <property type="match status" value="1"/>
</dbReference>
<dbReference type="InterPro" id="IPR029058">
    <property type="entry name" value="AB_hydrolase_fold"/>
</dbReference>
<dbReference type="Proteomes" id="UP000051380">
    <property type="component" value="Unassembled WGS sequence"/>
</dbReference>
<dbReference type="InterPro" id="IPR000073">
    <property type="entry name" value="AB_hydrolase_1"/>
</dbReference>
<dbReference type="PANTHER" id="PTHR37017">
    <property type="entry name" value="AB HYDROLASE-1 DOMAIN-CONTAINING PROTEIN-RELATED"/>
    <property type="match status" value="1"/>
</dbReference>
<dbReference type="AlphaFoldDB" id="A0A0R3CJH6"/>
<dbReference type="OrthoDB" id="9814966at2"/>
<dbReference type="InterPro" id="IPR052897">
    <property type="entry name" value="Sec-Metab_Biosynth_Hydrolase"/>
</dbReference>
<proteinExistence type="predicted"/>
<dbReference type="Gene3D" id="3.40.50.1820">
    <property type="entry name" value="alpha/beta hydrolase"/>
    <property type="match status" value="1"/>
</dbReference>
<dbReference type="EMBL" id="LJYF01000026">
    <property type="protein sequence ID" value="KRP96157.1"/>
    <property type="molecule type" value="Genomic_DNA"/>
</dbReference>
<dbReference type="RefSeq" id="WP_057027453.1">
    <property type="nucleotide sequence ID" value="NZ_LJYF01000026.1"/>
</dbReference>
<evidence type="ECO:0000313" key="2">
    <source>
        <dbReference type="EMBL" id="KRP96157.1"/>
    </source>
</evidence>
<dbReference type="STRING" id="108015.GA0061099_1006482"/>
<evidence type="ECO:0000313" key="3">
    <source>
        <dbReference type="Proteomes" id="UP000051380"/>
    </source>
</evidence>
<name>A0A0R3CJH6_9BRAD</name>
<protein>
    <submittedName>
        <fullName evidence="2">Salicylate esterase</fullName>
    </submittedName>
</protein>
<sequence>MSTYVLVHGAWHTGAELEPVAAPIRAAGHQVHTPTIKGNRPGDAKTTGLKEAIQSIANYLAENDLKDVVLLGHSYGGMVITGVADLVPERIRRLVYWNAFVPNDGECLNDMVPPHYLGLFDAIAAERGDGSVVLPFPIWREAFINDADLETAQRAYDVLNPHPLATFSDKIALKSNPAEMPLAKSYINCTEDTAMPHSHGWHPRLSEKLGLFRLVQVPGSHELCFSDPARLAKAIMEAGRD</sequence>
<reference evidence="2 3" key="1">
    <citation type="submission" date="2015-09" db="EMBL/GenBank/DDBJ databases">
        <title>Draft Genome Sequence of the Strain BR 3267 (Bradyrhizobium yuanmingense) recommended as inoculant for cowpea in Brazil.</title>
        <authorList>
            <person name="Simoes-Araujo J.L."/>
            <person name="Zilli J.E."/>
        </authorList>
    </citation>
    <scope>NUCLEOTIDE SEQUENCE [LARGE SCALE GENOMIC DNA]</scope>
    <source>
        <strain evidence="2 3">BR3267</strain>
    </source>
</reference>
<comment type="caution">
    <text evidence="2">The sequence shown here is derived from an EMBL/GenBank/DDBJ whole genome shotgun (WGS) entry which is preliminary data.</text>
</comment>
<dbReference type="Pfam" id="PF12697">
    <property type="entry name" value="Abhydrolase_6"/>
    <property type="match status" value="1"/>
</dbReference>
<feature type="domain" description="AB hydrolase-1" evidence="1">
    <location>
        <begin position="5"/>
        <end position="234"/>
    </location>
</feature>
<accession>A0A0R3CJH6</accession>
<gene>
    <name evidence="2" type="ORF">AOQ72_17605</name>
</gene>
<dbReference type="PANTHER" id="PTHR37017:SF11">
    <property type="entry name" value="ESTERASE_LIPASE_THIOESTERASE DOMAIN-CONTAINING PROTEIN"/>
    <property type="match status" value="1"/>
</dbReference>
<evidence type="ECO:0000259" key="1">
    <source>
        <dbReference type="Pfam" id="PF12697"/>
    </source>
</evidence>